<evidence type="ECO:0000313" key="1">
    <source>
        <dbReference type="EMBL" id="HEN14013.1"/>
    </source>
</evidence>
<name>A0A7C2P1C5_9PLAN</name>
<comment type="caution">
    <text evidence="1">The sequence shown here is derived from an EMBL/GenBank/DDBJ whole genome shotgun (WGS) entry which is preliminary data.</text>
</comment>
<accession>A0A7C2P1C5</accession>
<dbReference type="EMBL" id="DSOK01000027">
    <property type="protein sequence ID" value="HEN14013.1"/>
    <property type="molecule type" value="Genomic_DNA"/>
</dbReference>
<protein>
    <recommendedName>
        <fullName evidence="2">Neutral/alkaline non-lysosomal ceramidase N-terminal domain-containing protein</fullName>
    </recommendedName>
</protein>
<evidence type="ECO:0008006" key="2">
    <source>
        <dbReference type="Google" id="ProtNLM"/>
    </source>
</evidence>
<sequence>MHCRRASGVCGIAIAVWIVLGVATASDAAGLPLRAGAFAQDVTPPRFPITVNGNMSDHFAQAAHDPLHARCLVLANDETSLAIVVVDSCMIPREIMDSAKRRAAYRTGIPASHILISATHAHSCPTVGGVFQSDPDADYQLFLADRIADGIERAAKQLEPAKIGWAVAENPHQLFNRRWKLKEGILGENPFGQKVDLVRMNPGYNNPDVTEPAGPIDPQVSVLAVQSRGGRPIAVLANYSLHYVGGVPGDVLSADYYGEFSQRIVRLIGATQTDPPCVGIMSNGTSGDVNNVNYALTAGPKRQPFEQIGIVAESVAQTAYAAYQTIQYDDAPVLAVREAEVDLGVRKPTAEDVAQARQWLADAGPGPYRDRKHIYARETVLLAEYPATVKARLQAIRVGNLGIVSSPCETFTETGLAIKSHSPLKHTFTIELANGYNGYLPTPQQHAWGGYETWRARSSYLAVDAEPRIRETLLGLLGEVAK</sequence>
<proteinExistence type="predicted"/>
<dbReference type="AlphaFoldDB" id="A0A7C2P1C5"/>
<reference evidence="1" key="1">
    <citation type="journal article" date="2020" name="mSystems">
        <title>Genome- and Community-Level Interaction Insights into Carbon Utilization and Element Cycling Functions of Hydrothermarchaeota in Hydrothermal Sediment.</title>
        <authorList>
            <person name="Zhou Z."/>
            <person name="Liu Y."/>
            <person name="Xu W."/>
            <person name="Pan J."/>
            <person name="Luo Z.H."/>
            <person name="Li M."/>
        </authorList>
    </citation>
    <scope>NUCLEOTIDE SEQUENCE [LARGE SCALE GENOMIC DNA]</scope>
    <source>
        <strain evidence="1">SpSt-339</strain>
    </source>
</reference>
<organism evidence="1">
    <name type="scientific">Schlesneria paludicola</name>
    <dbReference type="NCBI Taxonomy" id="360056"/>
    <lineage>
        <taxon>Bacteria</taxon>
        <taxon>Pseudomonadati</taxon>
        <taxon>Planctomycetota</taxon>
        <taxon>Planctomycetia</taxon>
        <taxon>Planctomycetales</taxon>
        <taxon>Planctomycetaceae</taxon>
        <taxon>Schlesneria</taxon>
    </lineage>
</organism>
<gene>
    <name evidence="1" type="ORF">ENQ76_00900</name>
</gene>